<protein>
    <submittedName>
        <fullName evidence="1">Uncharacterized protein</fullName>
    </submittedName>
</protein>
<reference evidence="1 2" key="1">
    <citation type="submission" date="2020-06" db="EMBL/GenBank/DDBJ databases">
        <title>High-quality draft genome of sulfate reducer Desulfobacter latus type strain AcrS2 isolated from marine sediment.</title>
        <authorList>
            <person name="Hoppe M."/>
            <person name="Larsen C.K."/>
            <person name="Marshall I.P.G."/>
            <person name="Schramm A."/>
            <person name="Marietou A.G."/>
        </authorList>
    </citation>
    <scope>NUCLEOTIDE SEQUENCE [LARGE SCALE GENOMIC DNA]</scope>
    <source>
        <strain evidence="1 2">AcRS2</strain>
    </source>
</reference>
<sequence>MEFFLVDVKTITPSLSSEQTDKTQITQPAESILECNRLLKPLVLKQAGAETYTVISGYTAYDAALKAQEINPRKGEKVNAFVIPPNAEESVKNQSPGN</sequence>
<dbReference type="Gene3D" id="3.90.1530.10">
    <property type="entry name" value="Conserved hypothetical protein from pyrococcus furiosus pfu- 392566-001, ParB domain"/>
    <property type="match status" value="1"/>
</dbReference>
<dbReference type="AlphaFoldDB" id="A0A850SZW7"/>
<dbReference type="RefSeq" id="WP_178368275.1">
    <property type="nucleotide sequence ID" value="NZ_JACADJ010000120.1"/>
</dbReference>
<dbReference type="EMBL" id="JACADJ010000120">
    <property type="protein sequence ID" value="NWH06824.1"/>
    <property type="molecule type" value="Genomic_DNA"/>
</dbReference>
<proteinExistence type="predicted"/>
<evidence type="ECO:0000313" key="1">
    <source>
        <dbReference type="EMBL" id="NWH06824.1"/>
    </source>
</evidence>
<gene>
    <name evidence="1" type="ORF">HXW94_17875</name>
</gene>
<keyword evidence="2" id="KW-1185">Reference proteome</keyword>
<comment type="caution">
    <text evidence="1">The sequence shown here is derived from an EMBL/GenBank/DDBJ whole genome shotgun (WGS) entry which is preliminary data.</text>
</comment>
<name>A0A850SZW7_9BACT</name>
<evidence type="ECO:0000313" key="2">
    <source>
        <dbReference type="Proteomes" id="UP000553343"/>
    </source>
</evidence>
<organism evidence="1 2">
    <name type="scientific">Desulfobacter latus</name>
    <dbReference type="NCBI Taxonomy" id="2292"/>
    <lineage>
        <taxon>Bacteria</taxon>
        <taxon>Pseudomonadati</taxon>
        <taxon>Thermodesulfobacteriota</taxon>
        <taxon>Desulfobacteria</taxon>
        <taxon>Desulfobacterales</taxon>
        <taxon>Desulfobacteraceae</taxon>
        <taxon>Desulfobacter</taxon>
    </lineage>
</organism>
<accession>A0A850SZW7</accession>
<dbReference type="Proteomes" id="UP000553343">
    <property type="component" value="Unassembled WGS sequence"/>
</dbReference>